<evidence type="ECO:0000313" key="2">
    <source>
        <dbReference type="EMBL" id="SVD73335.1"/>
    </source>
</evidence>
<evidence type="ECO:0000256" key="1">
    <source>
        <dbReference type="SAM" id="Phobius"/>
    </source>
</evidence>
<reference evidence="2" key="1">
    <citation type="submission" date="2018-05" db="EMBL/GenBank/DDBJ databases">
        <authorList>
            <person name="Lanie J.A."/>
            <person name="Ng W.-L."/>
            <person name="Kazmierczak K.M."/>
            <person name="Andrzejewski T.M."/>
            <person name="Davidsen T.M."/>
            <person name="Wayne K.J."/>
            <person name="Tettelin H."/>
            <person name="Glass J.I."/>
            <person name="Rusch D."/>
            <person name="Podicherti R."/>
            <person name="Tsui H.-C.T."/>
            <person name="Winkler M.E."/>
        </authorList>
    </citation>
    <scope>NUCLEOTIDE SEQUENCE</scope>
</reference>
<feature type="non-terminal residue" evidence="2">
    <location>
        <position position="238"/>
    </location>
</feature>
<keyword evidence="1" id="KW-0812">Transmembrane</keyword>
<proteinExistence type="predicted"/>
<organism evidence="2">
    <name type="scientific">marine metagenome</name>
    <dbReference type="NCBI Taxonomy" id="408172"/>
    <lineage>
        <taxon>unclassified sequences</taxon>
        <taxon>metagenomes</taxon>
        <taxon>ecological metagenomes</taxon>
    </lineage>
</organism>
<gene>
    <name evidence="2" type="ORF">METZ01_LOCUS426189</name>
</gene>
<dbReference type="AlphaFoldDB" id="A0A382XRR4"/>
<accession>A0A382XRR4</accession>
<protein>
    <submittedName>
        <fullName evidence="2">Uncharacterized protein</fullName>
    </submittedName>
</protein>
<keyword evidence="1" id="KW-0472">Membrane</keyword>
<keyword evidence="1" id="KW-1133">Transmembrane helix</keyword>
<feature type="non-terminal residue" evidence="2">
    <location>
        <position position="1"/>
    </location>
</feature>
<name>A0A382XRR4_9ZZZZ</name>
<feature type="transmembrane region" description="Helical" evidence="1">
    <location>
        <begin position="7"/>
        <end position="23"/>
    </location>
</feature>
<dbReference type="EMBL" id="UINC01169678">
    <property type="protein sequence ID" value="SVD73335.1"/>
    <property type="molecule type" value="Genomic_DNA"/>
</dbReference>
<sequence>MTKYINIIFNQLLFFLFIGIIYPCTNCSIPIANAGDNFDVINGGVGLLDGSASYDPDDFELELLYFWYSEDNIISYCGDVDECSGVRYYCEGYEEVYLTQDECENNNHTWVQGTFDSHLECWSAGYTWAHTDSKTETECNSAGHTWKPGSITLDDYESKTPNITKINLGTISSLEIIKLTLIVNDGASVPPDGYNSEPDEIKLTINPLADNTVPIANAGFYQNKNKGEEVSLNGGASY</sequence>